<feature type="region of interest" description="Disordered" evidence="1">
    <location>
        <begin position="64"/>
        <end position="219"/>
    </location>
</feature>
<evidence type="ECO:0000313" key="2">
    <source>
        <dbReference type="EMBL" id="CAD8185825.1"/>
    </source>
</evidence>
<organism evidence="2 3">
    <name type="scientific">Paramecium pentaurelia</name>
    <dbReference type="NCBI Taxonomy" id="43138"/>
    <lineage>
        <taxon>Eukaryota</taxon>
        <taxon>Sar</taxon>
        <taxon>Alveolata</taxon>
        <taxon>Ciliophora</taxon>
        <taxon>Intramacronucleata</taxon>
        <taxon>Oligohymenophorea</taxon>
        <taxon>Peniculida</taxon>
        <taxon>Parameciidae</taxon>
        <taxon>Paramecium</taxon>
    </lineage>
</organism>
<evidence type="ECO:0000256" key="1">
    <source>
        <dbReference type="SAM" id="MobiDB-lite"/>
    </source>
</evidence>
<feature type="compositionally biased region" description="Basic and acidic residues" evidence="1">
    <location>
        <begin position="155"/>
        <end position="164"/>
    </location>
</feature>
<evidence type="ECO:0000313" key="3">
    <source>
        <dbReference type="Proteomes" id="UP000689195"/>
    </source>
</evidence>
<feature type="compositionally biased region" description="Low complexity" evidence="1">
    <location>
        <begin position="165"/>
        <end position="182"/>
    </location>
</feature>
<reference evidence="2" key="1">
    <citation type="submission" date="2021-01" db="EMBL/GenBank/DDBJ databases">
        <authorList>
            <consortium name="Genoscope - CEA"/>
            <person name="William W."/>
        </authorList>
    </citation>
    <scope>NUCLEOTIDE SEQUENCE</scope>
</reference>
<name>A0A8S1WBH0_9CILI</name>
<gene>
    <name evidence="2" type="ORF">PPENT_87.1.T0860014</name>
</gene>
<feature type="compositionally biased region" description="Low complexity" evidence="1">
    <location>
        <begin position="203"/>
        <end position="219"/>
    </location>
</feature>
<dbReference type="OrthoDB" id="312227at2759"/>
<proteinExistence type="predicted"/>
<dbReference type="EMBL" id="CAJJDO010000086">
    <property type="protein sequence ID" value="CAD8185825.1"/>
    <property type="molecule type" value="Genomic_DNA"/>
</dbReference>
<comment type="caution">
    <text evidence="2">The sequence shown here is derived from an EMBL/GenBank/DDBJ whole genome shotgun (WGS) entry which is preliminary data.</text>
</comment>
<protein>
    <submittedName>
        <fullName evidence="2">Uncharacterized protein</fullName>
    </submittedName>
</protein>
<keyword evidence="3" id="KW-1185">Reference proteome</keyword>
<feature type="compositionally biased region" description="Acidic residues" evidence="1">
    <location>
        <begin position="64"/>
        <end position="136"/>
    </location>
</feature>
<accession>A0A8S1WBH0</accession>
<dbReference type="Proteomes" id="UP000689195">
    <property type="component" value="Unassembled WGS sequence"/>
</dbReference>
<sequence length="240" mass="28364">MDSTIQEMMEDKSMSFKFLLAVQQHKYEEAYQIGKEILKANPSDKSVNRFIHTLKFYVDGLFDFEEEEEEEEEFECEEEEAEEDELDNADEQEEEEEEYEEYEEGDQIQQEDDSEYEWVYEDEEVAEGFDEGENTDEEKNFVQEDTNEGDISLSMDKKIYEKKQTQQQQQQQSSKRVVQQIKPKSSIPNGIPTLPKIQNKQRPNSQSKQQIQKPQPLQQNLIKQAAVNQLRFPSSMAKKK</sequence>
<dbReference type="AlphaFoldDB" id="A0A8S1WBH0"/>